<feature type="region of interest" description="Disordered" evidence="1">
    <location>
        <begin position="1"/>
        <end position="115"/>
    </location>
</feature>
<accession>A0A1I8MVN0</accession>
<protein>
    <submittedName>
        <fullName evidence="2">Uncharacterized protein</fullName>
    </submittedName>
</protein>
<evidence type="ECO:0000313" key="2">
    <source>
        <dbReference type="EnsemblMetazoa" id="MDOA008900-PA"/>
    </source>
</evidence>
<sequence>MNPIREEEAEQRVPLMPSDLKNNCENSHIPYADENDPEESSEQNSNGQPIKLPGSRKQSLSSRRNVGLTININSSNPVQHNGDADSPTTPQTASDNSTKMDTPPLPLPRALRRNSISMPSGINAIEELEAFRIKHQMQEQEPVVEEEKTPSRTDSVVDDISGSVTISIPEQKNVPTIQIEKPDDDSDDELEIHGKRRCIT</sequence>
<feature type="region of interest" description="Disordered" evidence="1">
    <location>
        <begin position="163"/>
        <end position="200"/>
    </location>
</feature>
<organism evidence="2">
    <name type="scientific">Musca domestica</name>
    <name type="common">House fly</name>
    <dbReference type="NCBI Taxonomy" id="7370"/>
    <lineage>
        <taxon>Eukaryota</taxon>
        <taxon>Metazoa</taxon>
        <taxon>Ecdysozoa</taxon>
        <taxon>Arthropoda</taxon>
        <taxon>Hexapoda</taxon>
        <taxon>Insecta</taxon>
        <taxon>Pterygota</taxon>
        <taxon>Neoptera</taxon>
        <taxon>Endopterygota</taxon>
        <taxon>Diptera</taxon>
        <taxon>Brachycera</taxon>
        <taxon>Muscomorpha</taxon>
        <taxon>Muscoidea</taxon>
        <taxon>Muscidae</taxon>
        <taxon>Musca</taxon>
    </lineage>
</organism>
<feature type="compositionally biased region" description="Polar residues" evidence="1">
    <location>
        <begin position="86"/>
        <end position="100"/>
    </location>
</feature>
<feature type="compositionally biased region" description="Polar residues" evidence="1">
    <location>
        <begin position="163"/>
        <end position="176"/>
    </location>
</feature>
<reference evidence="2" key="1">
    <citation type="submission" date="2020-05" db="UniProtKB">
        <authorList>
            <consortium name="EnsemblMetazoa"/>
        </authorList>
    </citation>
    <scope>IDENTIFICATION</scope>
    <source>
        <strain evidence="2">Aabys</strain>
    </source>
</reference>
<dbReference type="STRING" id="7370.A0A1I8MVN0"/>
<dbReference type="EnsemblMetazoa" id="MDOA008900-RA">
    <property type="protein sequence ID" value="MDOA008900-PA"/>
    <property type="gene ID" value="MDOA008900"/>
</dbReference>
<dbReference type="VEuPathDB" id="VectorBase:MDOA008900"/>
<evidence type="ECO:0000256" key="1">
    <source>
        <dbReference type="SAM" id="MobiDB-lite"/>
    </source>
</evidence>
<proteinExistence type="predicted"/>
<dbReference type="VEuPathDB" id="VectorBase:MDOMA2_010437"/>
<dbReference type="AlphaFoldDB" id="A0A1I8MVN0"/>
<feature type="compositionally biased region" description="Polar residues" evidence="1">
    <location>
        <begin position="56"/>
        <end position="79"/>
    </location>
</feature>
<name>A0A1I8MVN0_MUSDO</name>